<dbReference type="InterPro" id="IPR033116">
    <property type="entry name" value="TRYPSIN_SER"/>
</dbReference>
<keyword evidence="10" id="KW-1185">Reference proteome</keyword>
<keyword evidence="3 6" id="KW-0720">Serine protease</keyword>
<keyword evidence="4" id="KW-1015">Disulfide bond</keyword>
<dbReference type="GO" id="GO:0006508">
    <property type="term" value="P:proteolysis"/>
    <property type="evidence" value="ECO:0007669"/>
    <property type="project" value="UniProtKB-KW"/>
</dbReference>
<dbReference type="Proteomes" id="UP001168821">
    <property type="component" value="Unassembled WGS sequence"/>
</dbReference>
<sequence>MRLGCVLWLSVLVSDVSSAVSPPPSSKIIGGEFVEHQSDFAFMVSVRVNRRHICGGSIVDYRHVLTAAHCCFDAANKPYPPQIMSIAAGSLNIGRSNNNSVVKGVLAIIPHKKYDWERITNDVAVIKILGQFELWNRNISAISLSNFIRSGSWCTICGWGITRFNTSQVSYRLRYVDVPVVSQSTCEFYYPGRITNKMICAGGNGSDSCQGDSGGPLICGGVLAGIVSWGSDCGVYPGVYTAVAPYKSWIRKYIDNSSSSWITPSERQACFVILQVLFAYYIV</sequence>
<feature type="chain" id="PRO_5041456978" description="Peptidase S1 domain-containing protein" evidence="7">
    <location>
        <begin position="19"/>
        <end position="283"/>
    </location>
</feature>
<keyword evidence="7" id="KW-0732">Signal</keyword>
<proteinExistence type="inferred from homology"/>
<dbReference type="Gene3D" id="2.40.10.10">
    <property type="entry name" value="Trypsin-like serine proteases"/>
    <property type="match status" value="1"/>
</dbReference>
<dbReference type="InterPro" id="IPR001314">
    <property type="entry name" value="Peptidase_S1A"/>
</dbReference>
<reference evidence="9" key="1">
    <citation type="journal article" date="2023" name="G3 (Bethesda)">
        <title>Whole genome assemblies of Zophobas morio and Tenebrio molitor.</title>
        <authorList>
            <person name="Kaur S."/>
            <person name="Stinson S.A."/>
            <person name="diCenzo G.C."/>
        </authorList>
    </citation>
    <scope>NUCLEOTIDE SEQUENCE</scope>
    <source>
        <strain evidence="9">QUZm001</strain>
    </source>
</reference>
<gene>
    <name evidence="9" type="ORF">Zmor_022045</name>
</gene>
<dbReference type="Pfam" id="PF00089">
    <property type="entry name" value="Trypsin"/>
    <property type="match status" value="1"/>
</dbReference>
<dbReference type="InterPro" id="IPR018114">
    <property type="entry name" value="TRYPSIN_HIS"/>
</dbReference>
<dbReference type="SUPFAM" id="SSF50494">
    <property type="entry name" value="Trypsin-like serine proteases"/>
    <property type="match status" value="1"/>
</dbReference>
<feature type="signal peptide" evidence="7">
    <location>
        <begin position="1"/>
        <end position="18"/>
    </location>
</feature>
<dbReference type="CDD" id="cd00190">
    <property type="entry name" value="Tryp_SPc"/>
    <property type="match status" value="1"/>
</dbReference>
<evidence type="ECO:0000256" key="2">
    <source>
        <dbReference type="ARBA" id="ARBA00022801"/>
    </source>
</evidence>
<dbReference type="PANTHER" id="PTHR24276:SF91">
    <property type="entry name" value="AT26814P-RELATED"/>
    <property type="match status" value="1"/>
</dbReference>
<dbReference type="InterPro" id="IPR050430">
    <property type="entry name" value="Peptidase_S1"/>
</dbReference>
<dbReference type="InterPro" id="IPR001254">
    <property type="entry name" value="Trypsin_dom"/>
</dbReference>
<evidence type="ECO:0000259" key="8">
    <source>
        <dbReference type="PROSITE" id="PS50240"/>
    </source>
</evidence>
<comment type="similarity">
    <text evidence="5">Belongs to the peptidase S1 family. CLIP subfamily.</text>
</comment>
<dbReference type="PROSITE" id="PS00135">
    <property type="entry name" value="TRYPSIN_SER"/>
    <property type="match status" value="1"/>
</dbReference>
<dbReference type="FunFam" id="2.40.10.10:FF:000002">
    <property type="entry name" value="Transmembrane protease serine"/>
    <property type="match status" value="1"/>
</dbReference>
<evidence type="ECO:0000256" key="5">
    <source>
        <dbReference type="ARBA" id="ARBA00024195"/>
    </source>
</evidence>
<dbReference type="EMBL" id="JALNTZ010000006">
    <property type="protein sequence ID" value="KAJ3650351.1"/>
    <property type="molecule type" value="Genomic_DNA"/>
</dbReference>
<dbReference type="SMART" id="SM00020">
    <property type="entry name" value="Tryp_SPc"/>
    <property type="match status" value="1"/>
</dbReference>
<protein>
    <recommendedName>
        <fullName evidence="8">Peptidase S1 domain-containing protein</fullName>
    </recommendedName>
</protein>
<dbReference type="GO" id="GO:0004252">
    <property type="term" value="F:serine-type endopeptidase activity"/>
    <property type="evidence" value="ECO:0007669"/>
    <property type="project" value="InterPro"/>
</dbReference>
<dbReference type="PROSITE" id="PS50240">
    <property type="entry name" value="TRYPSIN_DOM"/>
    <property type="match status" value="1"/>
</dbReference>
<dbReference type="InterPro" id="IPR043504">
    <property type="entry name" value="Peptidase_S1_PA_chymotrypsin"/>
</dbReference>
<organism evidence="9 10">
    <name type="scientific">Zophobas morio</name>
    <dbReference type="NCBI Taxonomy" id="2755281"/>
    <lineage>
        <taxon>Eukaryota</taxon>
        <taxon>Metazoa</taxon>
        <taxon>Ecdysozoa</taxon>
        <taxon>Arthropoda</taxon>
        <taxon>Hexapoda</taxon>
        <taxon>Insecta</taxon>
        <taxon>Pterygota</taxon>
        <taxon>Neoptera</taxon>
        <taxon>Endopterygota</taxon>
        <taxon>Coleoptera</taxon>
        <taxon>Polyphaga</taxon>
        <taxon>Cucujiformia</taxon>
        <taxon>Tenebrionidae</taxon>
        <taxon>Zophobas</taxon>
    </lineage>
</organism>
<accession>A0AA38I987</accession>
<comment type="caution">
    <text evidence="9">The sequence shown here is derived from an EMBL/GenBank/DDBJ whole genome shotgun (WGS) entry which is preliminary data.</text>
</comment>
<evidence type="ECO:0000256" key="6">
    <source>
        <dbReference type="RuleBase" id="RU363034"/>
    </source>
</evidence>
<evidence type="ECO:0000256" key="7">
    <source>
        <dbReference type="SAM" id="SignalP"/>
    </source>
</evidence>
<evidence type="ECO:0000256" key="1">
    <source>
        <dbReference type="ARBA" id="ARBA00022670"/>
    </source>
</evidence>
<keyword evidence="2 6" id="KW-0378">Hydrolase</keyword>
<dbReference type="PROSITE" id="PS00134">
    <property type="entry name" value="TRYPSIN_HIS"/>
    <property type="match status" value="1"/>
</dbReference>
<feature type="domain" description="Peptidase S1" evidence="8">
    <location>
        <begin position="28"/>
        <end position="255"/>
    </location>
</feature>
<name>A0AA38I987_9CUCU</name>
<evidence type="ECO:0000313" key="10">
    <source>
        <dbReference type="Proteomes" id="UP001168821"/>
    </source>
</evidence>
<keyword evidence="1 6" id="KW-0645">Protease</keyword>
<dbReference type="AlphaFoldDB" id="A0AA38I987"/>
<dbReference type="FunFam" id="2.40.10.10:FF:000068">
    <property type="entry name" value="transmembrane protease serine 2"/>
    <property type="match status" value="1"/>
</dbReference>
<evidence type="ECO:0000313" key="9">
    <source>
        <dbReference type="EMBL" id="KAJ3650351.1"/>
    </source>
</evidence>
<dbReference type="InterPro" id="IPR009003">
    <property type="entry name" value="Peptidase_S1_PA"/>
</dbReference>
<dbReference type="PRINTS" id="PR00722">
    <property type="entry name" value="CHYMOTRYPSIN"/>
</dbReference>
<evidence type="ECO:0000256" key="3">
    <source>
        <dbReference type="ARBA" id="ARBA00022825"/>
    </source>
</evidence>
<evidence type="ECO:0000256" key="4">
    <source>
        <dbReference type="ARBA" id="ARBA00023157"/>
    </source>
</evidence>
<dbReference type="PANTHER" id="PTHR24276">
    <property type="entry name" value="POLYSERASE-RELATED"/>
    <property type="match status" value="1"/>
</dbReference>